<evidence type="ECO:0000313" key="1">
    <source>
        <dbReference type="EMBL" id="MEE1975838.1"/>
    </source>
</evidence>
<name>A0ABU7ISN9_9FLAO</name>
<organism evidence="1 2">
    <name type="scientific">Maribacter cobaltidurans</name>
    <dbReference type="NCBI Taxonomy" id="1178778"/>
    <lineage>
        <taxon>Bacteria</taxon>
        <taxon>Pseudomonadati</taxon>
        <taxon>Bacteroidota</taxon>
        <taxon>Flavobacteriia</taxon>
        <taxon>Flavobacteriales</taxon>
        <taxon>Flavobacteriaceae</taxon>
        <taxon>Maribacter</taxon>
    </lineage>
</organism>
<evidence type="ECO:0000313" key="2">
    <source>
        <dbReference type="Proteomes" id="UP001356308"/>
    </source>
</evidence>
<dbReference type="RefSeq" id="WP_272650659.1">
    <property type="nucleotide sequence ID" value="NZ_JAZDDG010000003.1"/>
</dbReference>
<evidence type="ECO:0008006" key="3">
    <source>
        <dbReference type="Google" id="ProtNLM"/>
    </source>
</evidence>
<comment type="caution">
    <text evidence="1">The sequence shown here is derived from an EMBL/GenBank/DDBJ whole genome shotgun (WGS) entry which is preliminary data.</text>
</comment>
<sequence>MEWYLAMERILLTNSNKRKNTTSLQKSILNTVMMTNYFSKAIFLFVIFLLPFQKTTAQVETTSILYKTIKDMDRILFENGFNECIISDMEPLISDDLEFYHDQSGITRSKKDFLLTIEQNVCSNQQQKPIRKLMGNSLEVFPLYNNGIVYGAIQNGIHEFYIKEANKEPYLTSTAKFSHLWIKENATWKLKRVLSFDHKTPSVLNNKKKGIALSNETLDNYIGSYSGQNVKANITRKEGSLLMSSGDMQLIILPESENVFFANEAPLTFEFVSFKGVITKMIVRENGKIVDEVKKIE</sequence>
<protein>
    <recommendedName>
        <fullName evidence="3">DUF4440 domain-containing protein</fullName>
    </recommendedName>
</protein>
<gene>
    <name evidence="1" type="ORF">V1I91_07140</name>
</gene>
<proteinExistence type="predicted"/>
<reference evidence="1 2" key="1">
    <citation type="submission" date="2024-01" db="EMBL/GenBank/DDBJ databases">
        <title>Maribacter spp. originated from different algae showed divergent polysaccharides utilization ability.</title>
        <authorList>
            <person name="Wang H."/>
            <person name="Wu Y."/>
        </authorList>
    </citation>
    <scope>NUCLEOTIDE SEQUENCE [LARGE SCALE GENOMIC DNA]</scope>
    <source>
        <strain evidence="1 2">PR1</strain>
    </source>
</reference>
<dbReference type="EMBL" id="JAZDDG010000003">
    <property type="protein sequence ID" value="MEE1975838.1"/>
    <property type="molecule type" value="Genomic_DNA"/>
</dbReference>
<accession>A0ABU7ISN9</accession>
<dbReference type="Proteomes" id="UP001356308">
    <property type="component" value="Unassembled WGS sequence"/>
</dbReference>
<keyword evidence="2" id="KW-1185">Reference proteome</keyword>